<dbReference type="AlphaFoldDB" id="A0A2T7UNM5"/>
<name>A0A2T7UNM5_9RHOB</name>
<reference evidence="2 3" key="1">
    <citation type="journal article" date="2011" name="Syst. Appl. Microbiol.">
        <title>Defluviimonas denitrificans gen. nov., sp. nov., and Pararhodobacter aggregans gen. nov., sp. nov., non-phototrophic Rhodobacteraceae from the biofilter of a marine aquaculture.</title>
        <authorList>
            <person name="Foesel B.U."/>
            <person name="Drake H.L."/>
            <person name="Schramm A."/>
        </authorList>
    </citation>
    <scope>NUCLEOTIDE SEQUENCE [LARGE SCALE GENOMIC DNA]</scope>
    <source>
        <strain evidence="2 3">D1-19</strain>
    </source>
</reference>
<dbReference type="OrthoDB" id="9806874at2"/>
<feature type="transmembrane region" description="Helical" evidence="1">
    <location>
        <begin position="193"/>
        <end position="220"/>
    </location>
</feature>
<sequence length="239" mass="26342">MPETTTIAQTILALLSPADLAALGLVALAWYGLGWRIELTKTAKPSVTVLMAQYRREWLKQFVTRMPRMYDASVLASLRQSTNWLASTTLLALGGLLALIGNPEQLRGVAQDLSLEAGSARSFETRLLLAGLFLSHGFLKFLWSNRLFGYSSIMMSTVPNEATDPLAYPRARQAAEINIRAAYNFNRGLRATYFALASLAWLLGPWALMAAALVVSWLIWSREFASHSRGVLLDPPPEG</sequence>
<dbReference type="RefSeq" id="WP_107753229.1">
    <property type="nucleotide sequence ID" value="NZ_QBKF01000009.1"/>
</dbReference>
<dbReference type="PANTHER" id="PTHR31168">
    <property type="entry name" value="OS02G0292800 PROTEIN"/>
    <property type="match status" value="1"/>
</dbReference>
<keyword evidence="3" id="KW-1185">Reference proteome</keyword>
<dbReference type="PANTHER" id="PTHR31168:SF1">
    <property type="entry name" value="DUF599 FAMILY PROTEIN"/>
    <property type="match status" value="1"/>
</dbReference>
<dbReference type="Pfam" id="PF04654">
    <property type="entry name" value="DUF599"/>
    <property type="match status" value="1"/>
</dbReference>
<keyword evidence="1" id="KW-0472">Membrane</keyword>
<dbReference type="InterPro" id="IPR006747">
    <property type="entry name" value="DUF599"/>
</dbReference>
<feature type="transmembrane region" description="Helical" evidence="1">
    <location>
        <begin position="12"/>
        <end position="33"/>
    </location>
</feature>
<comment type="caution">
    <text evidence="2">The sequence shown here is derived from an EMBL/GenBank/DDBJ whole genome shotgun (WGS) entry which is preliminary data.</text>
</comment>
<dbReference type="EMBL" id="QDDR01000009">
    <property type="protein sequence ID" value="PVE46313.1"/>
    <property type="molecule type" value="Genomic_DNA"/>
</dbReference>
<evidence type="ECO:0000313" key="3">
    <source>
        <dbReference type="Proteomes" id="UP000244810"/>
    </source>
</evidence>
<evidence type="ECO:0000256" key="1">
    <source>
        <dbReference type="SAM" id="Phobius"/>
    </source>
</evidence>
<gene>
    <name evidence="2" type="ORF">DDE23_16865</name>
</gene>
<keyword evidence="1" id="KW-0812">Transmembrane</keyword>
<keyword evidence="1" id="KW-1133">Transmembrane helix</keyword>
<accession>A0A2T7UNM5</accession>
<evidence type="ECO:0000313" key="2">
    <source>
        <dbReference type="EMBL" id="PVE46313.1"/>
    </source>
</evidence>
<feature type="transmembrane region" description="Helical" evidence="1">
    <location>
        <begin position="84"/>
        <end position="102"/>
    </location>
</feature>
<proteinExistence type="predicted"/>
<dbReference type="Proteomes" id="UP000244810">
    <property type="component" value="Unassembled WGS sequence"/>
</dbReference>
<organism evidence="2 3">
    <name type="scientific">Pararhodobacter aggregans</name>
    <dbReference type="NCBI Taxonomy" id="404875"/>
    <lineage>
        <taxon>Bacteria</taxon>
        <taxon>Pseudomonadati</taxon>
        <taxon>Pseudomonadota</taxon>
        <taxon>Alphaproteobacteria</taxon>
        <taxon>Rhodobacterales</taxon>
        <taxon>Paracoccaceae</taxon>
        <taxon>Pararhodobacter</taxon>
    </lineage>
</organism>
<protein>
    <submittedName>
        <fullName evidence="2">DUF599 domain-containing protein</fullName>
    </submittedName>
</protein>